<accession>A0A8S5M0F8</accession>
<protein>
    <submittedName>
        <fullName evidence="1">Triphosphate pyrophosphohydrolase-like protein</fullName>
    </submittedName>
</protein>
<proteinExistence type="predicted"/>
<dbReference type="EMBL" id="BK014788">
    <property type="protein sequence ID" value="DAD75714.1"/>
    <property type="molecule type" value="Genomic_DNA"/>
</dbReference>
<name>A0A8S5M0F8_9CAUD</name>
<reference evidence="1" key="1">
    <citation type="journal article" date="2021" name="Proc. Natl. Acad. Sci. U.S.A.">
        <title>A Catalog of Tens of Thousands of Viruses from Human Metagenomes Reveals Hidden Associations with Chronic Diseases.</title>
        <authorList>
            <person name="Tisza M.J."/>
            <person name="Buck C.B."/>
        </authorList>
    </citation>
    <scope>NUCLEOTIDE SEQUENCE</scope>
    <source>
        <strain evidence="1">CtZDd15</strain>
    </source>
</reference>
<evidence type="ECO:0000313" key="1">
    <source>
        <dbReference type="EMBL" id="DAD75714.1"/>
    </source>
</evidence>
<sequence length="65" mass="7397">MRRVLVGTTPLTQSEARTLINEEVADVLNCVEALEAISFVDRGQVARIQAEKLERWDRRTREGVT</sequence>
<organism evidence="1">
    <name type="scientific">Myoviridae sp. ctZDd15</name>
    <dbReference type="NCBI Taxonomy" id="2826664"/>
    <lineage>
        <taxon>Viruses</taxon>
        <taxon>Duplodnaviria</taxon>
        <taxon>Heunggongvirae</taxon>
        <taxon>Uroviricota</taxon>
        <taxon>Caudoviricetes</taxon>
    </lineage>
</organism>